<gene>
    <name evidence="1" type="ORF">FHE74_09110</name>
</gene>
<protein>
    <recommendedName>
        <fullName evidence="3">YbjN domain-containing protein</fullName>
    </recommendedName>
</protein>
<sequence>MAEVRDLSLELIAAAMQAEGLEYTLTGDYAEADFASGPLLASVEGEVLYLRMPLVEQVTEEHALAWNLRGMWPRIVQGETQSLAELSVYAPYGLSVDQVQVQLRCLSASTEIFLRTLQRG</sequence>
<accession>A0A5C4U243</accession>
<organism evidence="1 2">
    <name type="scientific">Corynebacterium tapiri</name>
    <dbReference type="NCBI Taxonomy" id="1448266"/>
    <lineage>
        <taxon>Bacteria</taxon>
        <taxon>Bacillati</taxon>
        <taxon>Actinomycetota</taxon>
        <taxon>Actinomycetes</taxon>
        <taxon>Mycobacteriales</taxon>
        <taxon>Corynebacteriaceae</taxon>
        <taxon>Corynebacterium</taxon>
    </lineage>
</organism>
<dbReference type="AlphaFoldDB" id="A0A5C4U243"/>
<dbReference type="Proteomes" id="UP000312032">
    <property type="component" value="Unassembled WGS sequence"/>
</dbReference>
<evidence type="ECO:0000313" key="2">
    <source>
        <dbReference type="Proteomes" id="UP000312032"/>
    </source>
</evidence>
<dbReference type="EMBL" id="VDHJ01000012">
    <property type="protein sequence ID" value="TNL95741.1"/>
    <property type="molecule type" value="Genomic_DNA"/>
</dbReference>
<dbReference type="RefSeq" id="WP_139466202.1">
    <property type="nucleotide sequence ID" value="NZ_VDHJ01000012.1"/>
</dbReference>
<evidence type="ECO:0000313" key="1">
    <source>
        <dbReference type="EMBL" id="TNL95741.1"/>
    </source>
</evidence>
<reference evidence="1 2" key="1">
    <citation type="submission" date="2019-06" db="EMBL/GenBank/DDBJ databases">
        <authorList>
            <person name="Li J."/>
        </authorList>
    </citation>
    <scope>NUCLEOTIDE SEQUENCE [LARGE SCALE GENOMIC DNA]</scope>
    <source>
        <strain evidence="1 2">LMG 28165</strain>
    </source>
</reference>
<proteinExistence type="predicted"/>
<name>A0A5C4U243_9CORY</name>
<keyword evidence="2" id="KW-1185">Reference proteome</keyword>
<comment type="caution">
    <text evidence="1">The sequence shown here is derived from an EMBL/GenBank/DDBJ whole genome shotgun (WGS) entry which is preliminary data.</text>
</comment>
<evidence type="ECO:0008006" key="3">
    <source>
        <dbReference type="Google" id="ProtNLM"/>
    </source>
</evidence>